<comment type="catalytic activity">
    <reaction evidence="14">
        <text>[GlcNAc-(1-&gt;4)-Mur2Ac(oyl-L-Ala-gamma-D-Glu-L-Lys-D-Ala-D-Ala)](n)-di-trans,octa-cis-undecaprenyl diphosphate + beta-D-GlcNAc-(1-&gt;4)-Mur2Ac(oyl-L-Ala-gamma-D-Glu-L-Lys-D-Ala-D-Ala)-di-trans,octa-cis-undecaprenyl diphosphate = [GlcNAc-(1-&gt;4)-Mur2Ac(oyl-L-Ala-gamma-D-Glu-L-Lys-D-Ala-D-Ala)](n+1)-di-trans,octa-cis-undecaprenyl diphosphate + di-trans,octa-cis-undecaprenyl diphosphate + H(+)</text>
        <dbReference type="Rhea" id="RHEA:23708"/>
        <dbReference type="Rhea" id="RHEA-COMP:9602"/>
        <dbReference type="Rhea" id="RHEA-COMP:9603"/>
        <dbReference type="ChEBI" id="CHEBI:15378"/>
        <dbReference type="ChEBI" id="CHEBI:58405"/>
        <dbReference type="ChEBI" id="CHEBI:60033"/>
        <dbReference type="ChEBI" id="CHEBI:78435"/>
        <dbReference type="EC" id="2.4.99.28"/>
    </reaction>
</comment>
<name>A0ABW5RPQ0_9BACI</name>
<keyword evidence="2" id="KW-1003">Cell membrane</keyword>
<dbReference type="InterPro" id="IPR023346">
    <property type="entry name" value="Lysozyme-like_dom_sf"/>
</dbReference>
<dbReference type="InterPro" id="IPR012338">
    <property type="entry name" value="Beta-lactam/transpept-like"/>
</dbReference>
<dbReference type="Proteomes" id="UP001597506">
    <property type="component" value="Unassembled WGS sequence"/>
</dbReference>
<evidence type="ECO:0000256" key="4">
    <source>
        <dbReference type="ARBA" id="ARBA00022670"/>
    </source>
</evidence>
<feature type="transmembrane region" description="Helical" evidence="15">
    <location>
        <begin position="7"/>
        <end position="25"/>
    </location>
</feature>
<evidence type="ECO:0000256" key="15">
    <source>
        <dbReference type="SAM" id="Phobius"/>
    </source>
</evidence>
<organism evidence="18 19">
    <name type="scientific">Bacillus seohaeanensis</name>
    <dbReference type="NCBI Taxonomy" id="284580"/>
    <lineage>
        <taxon>Bacteria</taxon>
        <taxon>Bacillati</taxon>
        <taxon>Bacillota</taxon>
        <taxon>Bacilli</taxon>
        <taxon>Bacillales</taxon>
        <taxon>Bacillaceae</taxon>
        <taxon>Bacillus</taxon>
    </lineage>
</organism>
<evidence type="ECO:0000256" key="10">
    <source>
        <dbReference type="ARBA" id="ARBA00023136"/>
    </source>
</evidence>
<keyword evidence="6 18" id="KW-0808">Transferase</keyword>
<dbReference type="SUPFAM" id="SSF53955">
    <property type="entry name" value="Lysozyme-like"/>
    <property type="match status" value="1"/>
</dbReference>
<keyword evidence="4" id="KW-0645">Protease</keyword>
<proteinExistence type="predicted"/>
<dbReference type="InterPro" id="IPR036950">
    <property type="entry name" value="PBP_transglycosylase"/>
</dbReference>
<evidence type="ECO:0000256" key="1">
    <source>
        <dbReference type="ARBA" id="ARBA00004236"/>
    </source>
</evidence>
<evidence type="ECO:0000259" key="16">
    <source>
        <dbReference type="Pfam" id="PF00905"/>
    </source>
</evidence>
<dbReference type="PANTHER" id="PTHR32282:SF11">
    <property type="entry name" value="PENICILLIN-BINDING PROTEIN 1B"/>
    <property type="match status" value="1"/>
</dbReference>
<keyword evidence="5 18" id="KW-0328">Glycosyltransferase</keyword>
<dbReference type="SUPFAM" id="SSF56601">
    <property type="entry name" value="beta-lactamase/transpeptidase-like"/>
    <property type="match status" value="1"/>
</dbReference>
<keyword evidence="8" id="KW-0133">Cell shape</keyword>
<dbReference type="RefSeq" id="WP_377934258.1">
    <property type="nucleotide sequence ID" value="NZ_JBHUMF010000016.1"/>
</dbReference>
<dbReference type="EMBL" id="JBHUMF010000016">
    <property type="protein sequence ID" value="MFD2680660.1"/>
    <property type="molecule type" value="Genomic_DNA"/>
</dbReference>
<comment type="caution">
    <text evidence="18">The sequence shown here is derived from an EMBL/GenBank/DDBJ whole genome shotgun (WGS) entry which is preliminary data.</text>
</comment>
<dbReference type="InterPro" id="IPR001264">
    <property type="entry name" value="Glyco_trans_51"/>
</dbReference>
<keyword evidence="15" id="KW-1133">Transmembrane helix</keyword>
<evidence type="ECO:0000256" key="9">
    <source>
        <dbReference type="ARBA" id="ARBA00022984"/>
    </source>
</evidence>
<evidence type="ECO:0000256" key="6">
    <source>
        <dbReference type="ARBA" id="ARBA00022679"/>
    </source>
</evidence>
<evidence type="ECO:0000256" key="3">
    <source>
        <dbReference type="ARBA" id="ARBA00022645"/>
    </source>
</evidence>
<comment type="catalytic activity">
    <reaction evidence="13">
        <text>Preferential cleavage: (Ac)2-L-Lys-D-Ala-|-D-Ala. Also transpeptidation of peptidyl-alanyl moieties that are N-acyl substituents of D-alanine.</text>
        <dbReference type="EC" id="3.4.16.4"/>
    </reaction>
</comment>
<keyword evidence="7" id="KW-0378">Hydrolase</keyword>
<evidence type="ECO:0000256" key="7">
    <source>
        <dbReference type="ARBA" id="ARBA00022801"/>
    </source>
</evidence>
<gene>
    <name evidence="18" type="ORF">ACFSUL_07800</name>
</gene>
<dbReference type="InterPro" id="IPR001460">
    <property type="entry name" value="PCN-bd_Tpept"/>
</dbReference>
<dbReference type="Pfam" id="PF00912">
    <property type="entry name" value="Transgly"/>
    <property type="match status" value="1"/>
</dbReference>
<evidence type="ECO:0000256" key="5">
    <source>
        <dbReference type="ARBA" id="ARBA00022676"/>
    </source>
</evidence>
<evidence type="ECO:0000256" key="8">
    <source>
        <dbReference type="ARBA" id="ARBA00022960"/>
    </source>
</evidence>
<dbReference type="PANTHER" id="PTHR32282">
    <property type="entry name" value="BINDING PROTEIN TRANSPEPTIDASE, PUTATIVE-RELATED"/>
    <property type="match status" value="1"/>
</dbReference>
<keyword evidence="3" id="KW-0121">Carboxypeptidase</keyword>
<evidence type="ECO:0000256" key="2">
    <source>
        <dbReference type="ARBA" id="ARBA00022475"/>
    </source>
</evidence>
<reference evidence="19" key="1">
    <citation type="journal article" date="2019" name="Int. J. Syst. Evol. Microbiol.">
        <title>The Global Catalogue of Microorganisms (GCM) 10K type strain sequencing project: providing services to taxonomists for standard genome sequencing and annotation.</title>
        <authorList>
            <consortium name="The Broad Institute Genomics Platform"/>
            <consortium name="The Broad Institute Genome Sequencing Center for Infectious Disease"/>
            <person name="Wu L."/>
            <person name="Ma J."/>
        </authorList>
    </citation>
    <scope>NUCLEOTIDE SEQUENCE [LARGE SCALE GENOMIC DNA]</scope>
    <source>
        <strain evidence="19">KCTC 3913</strain>
    </source>
</reference>
<evidence type="ECO:0000256" key="11">
    <source>
        <dbReference type="ARBA" id="ARBA00023268"/>
    </source>
</evidence>
<feature type="domain" description="Glycosyl transferase family 51" evidence="17">
    <location>
        <begin position="60"/>
        <end position="232"/>
    </location>
</feature>
<evidence type="ECO:0000256" key="13">
    <source>
        <dbReference type="ARBA" id="ARBA00034000"/>
    </source>
</evidence>
<evidence type="ECO:0000256" key="12">
    <source>
        <dbReference type="ARBA" id="ARBA00023316"/>
    </source>
</evidence>
<dbReference type="Pfam" id="PF00905">
    <property type="entry name" value="Transpeptidase"/>
    <property type="match status" value="1"/>
</dbReference>
<feature type="domain" description="Penicillin-binding protein transpeptidase" evidence="16">
    <location>
        <begin position="347"/>
        <end position="589"/>
    </location>
</feature>
<keyword evidence="19" id="KW-1185">Reference proteome</keyword>
<dbReference type="InterPro" id="IPR050396">
    <property type="entry name" value="Glycosyltr_51/Transpeptidase"/>
</dbReference>
<keyword evidence="11" id="KW-0511">Multifunctional enzyme</keyword>
<keyword evidence="12" id="KW-0961">Cell wall biogenesis/degradation</keyword>
<accession>A0ABW5RPQ0</accession>
<dbReference type="GO" id="GO:0016757">
    <property type="term" value="F:glycosyltransferase activity"/>
    <property type="evidence" value="ECO:0007669"/>
    <property type="project" value="UniProtKB-KW"/>
</dbReference>
<comment type="subcellular location">
    <subcellularLocation>
        <location evidence="1">Cell membrane</location>
    </subcellularLocation>
</comment>
<dbReference type="Gene3D" id="3.40.710.10">
    <property type="entry name" value="DD-peptidase/beta-lactamase superfamily"/>
    <property type="match status" value="1"/>
</dbReference>
<sequence length="616" mass="69809">MRSFAGYFVVTTFVGIFFTVVLLASEEINKAHSFHKVLEETVSADQLQINKTSLLLDANGKVFSEVNRPFRLYVHDEEIPSYLKDVLIASEDQHFYEHVGFDAGAILRALVKNLVFTHLQQGGSTITQQLARNLYLGQEKTYNRKLTELFYAHEIEKSLTKDEILELYLNVIYFSNGVYGIETASQYYFQKSIGDLNKAELTFLASIPNNPGKYDPIDHFDQTKIRQERLIDILVNNDKLSKEEGNKLKKVSIKLNVRKKIDAYPDYAFYVEEELKDLIAVSEGYAVQLKKAKSKQETEKIVQKLNKRVEEVIRSGVTIHTALNRDLQQKSVNALNSELTYDGLEGASVTIDNKTRNIVSITGGKNYKKYNFHHSFQAFRQPGSVIKPLLVYGPYLKKYKSSIYAKVNANTYCIESYCPVNYGGAQPGMVTLNQALAHSYNTPAVRLLEKTGIDTAFKSLSAFSFQKVTKKDHTYAAAVGGFTYGMSPLELTDAYTSFVDGTYTKSHAIRKITDSKGNILYKWDKKPITVWSKDTTSKIRTMLSTAAQSGTGRWANVAKPYVGIKTGTTNNYNDYWVMGLTNQYTTGVWVGHDTPKNMSNIERLRPSHNIWKQIMR</sequence>
<evidence type="ECO:0000313" key="19">
    <source>
        <dbReference type="Proteomes" id="UP001597506"/>
    </source>
</evidence>
<dbReference type="EC" id="2.4.-.-" evidence="18"/>
<protein>
    <submittedName>
        <fullName evidence="18">Transglycosylase domain-containing protein</fullName>
        <ecNumber evidence="18">2.4.-.-</ecNumber>
    </submittedName>
</protein>
<evidence type="ECO:0000313" key="18">
    <source>
        <dbReference type="EMBL" id="MFD2680660.1"/>
    </source>
</evidence>
<evidence type="ECO:0000259" key="17">
    <source>
        <dbReference type="Pfam" id="PF00912"/>
    </source>
</evidence>
<keyword evidence="15" id="KW-0812">Transmembrane</keyword>
<keyword evidence="10 15" id="KW-0472">Membrane</keyword>
<keyword evidence="9" id="KW-0573">Peptidoglycan synthesis</keyword>
<evidence type="ECO:0000256" key="14">
    <source>
        <dbReference type="ARBA" id="ARBA00049902"/>
    </source>
</evidence>
<dbReference type="Gene3D" id="1.10.3810.10">
    <property type="entry name" value="Biosynthetic peptidoglycan transglycosylase-like"/>
    <property type="match status" value="1"/>
</dbReference>